<reference evidence="1 2" key="1">
    <citation type="submission" date="2018-11" db="EMBL/GenBank/DDBJ databases">
        <authorList>
            <consortium name="Pathogen Informatics"/>
        </authorList>
    </citation>
    <scope>NUCLEOTIDE SEQUENCE [LARGE SCALE GENOMIC DNA]</scope>
    <source>
        <strain evidence="1 2">NST_G2</strain>
    </source>
</reference>
<dbReference type="EMBL" id="UYSU01033287">
    <property type="protein sequence ID" value="VDL91907.1"/>
    <property type="molecule type" value="Genomic_DNA"/>
</dbReference>
<evidence type="ECO:0000313" key="1">
    <source>
        <dbReference type="EMBL" id="VDL91907.1"/>
    </source>
</evidence>
<keyword evidence="2" id="KW-1185">Reference proteome</keyword>
<dbReference type="Proteomes" id="UP000275846">
    <property type="component" value="Unassembled WGS sequence"/>
</dbReference>
<accession>A0A3P7DV32</accession>
<evidence type="ECO:0000313" key="2">
    <source>
        <dbReference type="Proteomes" id="UP000275846"/>
    </source>
</evidence>
<dbReference type="OrthoDB" id="6322150at2759"/>
<dbReference type="AlphaFoldDB" id="A0A3P7DV32"/>
<gene>
    <name evidence="1" type="ORF">SSLN_LOCUS5522</name>
</gene>
<name>A0A3P7DV32_SCHSO</name>
<protein>
    <submittedName>
        <fullName evidence="1">Uncharacterized protein</fullName>
    </submittedName>
</protein>
<sequence>MVEKALEMFRPSRQDLHLLNSLGGGEEVLPSVPVRVPVDLCGFADHPDILHLPQPLLYKVVTSVEGCLVCSGRMINVGFVQLVRLDELRVDGCVVVIEPVLVLTTCVAEDIQGGVPQLVPAVLYGGVYVNDWKAG</sequence>
<organism evidence="1 2">
    <name type="scientific">Schistocephalus solidus</name>
    <name type="common">Tapeworm</name>
    <dbReference type="NCBI Taxonomy" id="70667"/>
    <lineage>
        <taxon>Eukaryota</taxon>
        <taxon>Metazoa</taxon>
        <taxon>Spiralia</taxon>
        <taxon>Lophotrochozoa</taxon>
        <taxon>Platyhelminthes</taxon>
        <taxon>Cestoda</taxon>
        <taxon>Eucestoda</taxon>
        <taxon>Diphyllobothriidea</taxon>
        <taxon>Diphyllobothriidae</taxon>
        <taxon>Schistocephalus</taxon>
    </lineage>
</organism>
<proteinExistence type="predicted"/>